<evidence type="ECO:0000256" key="3">
    <source>
        <dbReference type="ARBA" id="ARBA00013049"/>
    </source>
</evidence>
<evidence type="ECO:0000259" key="9">
    <source>
        <dbReference type="Pfam" id="PF00266"/>
    </source>
</evidence>
<keyword evidence="4" id="KW-0032">Aminotransferase</keyword>
<dbReference type="AlphaFoldDB" id="A0A165DYY8"/>
<dbReference type="InterPro" id="IPR020578">
    <property type="entry name" value="Aminotrans_V_PyrdxlP_BS"/>
</dbReference>
<reference evidence="10 11" key="1">
    <citation type="journal article" date="2016" name="Mol. Biol. Evol.">
        <title>Comparative Genomics of Early-Diverging Mushroom-Forming Fungi Provides Insights into the Origins of Lignocellulose Decay Capabilities.</title>
        <authorList>
            <person name="Nagy L.G."/>
            <person name="Riley R."/>
            <person name="Tritt A."/>
            <person name="Adam C."/>
            <person name="Daum C."/>
            <person name="Floudas D."/>
            <person name="Sun H."/>
            <person name="Yadav J.S."/>
            <person name="Pangilinan J."/>
            <person name="Larsson K.H."/>
            <person name="Matsuura K."/>
            <person name="Barry K."/>
            <person name="Labutti K."/>
            <person name="Kuo R."/>
            <person name="Ohm R.A."/>
            <person name="Bhattacharya S.S."/>
            <person name="Shirouzu T."/>
            <person name="Yoshinaga Y."/>
            <person name="Martin F.M."/>
            <person name="Grigoriev I.V."/>
            <person name="Hibbett D.S."/>
        </authorList>
    </citation>
    <scope>NUCLEOTIDE SEQUENCE [LARGE SCALE GENOMIC DNA]</scope>
    <source>
        <strain evidence="10 11">HHB12029</strain>
    </source>
</reference>
<dbReference type="PROSITE" id="PS00595">
    <property type="entry name" value="AA_TRANSFER_CLASS_5"/>
    <property type="match status" value="1"/>
</dbReference>
<dbReference type="GO" id="GO:0005777">
    <property type="term" value="C:peroxisome"/>
    <property type="evidence" value="ECO:0007669"/>
    <property type="project" value="TreeGrafter"/>
</dbReference>
<keyword evidence="5 10" id="KW-0808">Transferase</keyword>
<dbReference type="InterPro" id="IPR015421">
    <property type="entry name" value="PyrdxlP-dep_Trfase_major"/>
</dbReference>
<dbReference type="FunFam" id="3.40.640.10:FF:000027">
    <property type="entry name" value="Serine--pyruvate aminotransferase, mitochondrial"/>
    <property type="match status" value="1"/>
</dbReference>
<evidence type="ECO:0000256" key="1">
    <source>
        <dbReference type="ARBA" id="ARBA00001933"/>
    </source>
</evidence>
<dbReference type="FunFam" id="3.90.1150.10:FF:000049">
    <property type="entry name" value="Alanine-glyoxylate aminotransferase 1"/>
    <property type="match status" value="1"/>
</dbReference>
<dbReference type="InParanoid" id="A0A165DYY8"/>
<dbReference type="PANTHER" id="PTHR21152">
    <property type="entry name" value="AMINOTRANSFERASE CLASS V"/>
    <property type="match status" value="1"/>
</dbReference>
<dbReference type="InterPro" id="IPR000192">
    <property type="entry name" value="Aminotrans_V_dom"/>
</dbReference>
<accession>A0A165DYY8</accession>
<dbReference type="GO" id="GO:0008453">
    <property type="term" value="F:alanine-glyoxylate transaminase activity"/>
    <property type="evidence" value="ECO:0007669"/>
    <property type="project" value="UniProtKB-EC"/>
</dbReference>
<dbReference type="InterPro" id="IPR015422">
    <property type="entry name" value="PyrdxlP-dep_Trfase_small"/>
</dbReference>
<evidence type="ECO:0000256" key="6">
    <source>
        <dbReference type="ARBA" id="ARBA00022898"/>
    </source>
</evidence>
<dbReference type="Gene3D" id="3.90.1150.10">
    <property type="entry name" value="Aspartate Aminotransferase, domain 1"/>
    <property type="match status" value="1"/>
</dbReference>
<dbReference type="PANTHER" id="PTHR21152:SF24">
    <property type="entry name" value="ALANINE--GLYOXYLATE AMINOTRANSFERASE 1"/>
    <property type="match status" value="1"/>
</dbReference>
<evidence type="ECO:0000256" key="2">
    <source>
        <dbReference type="ARBA" id="ARBA00009236"/>
    </source>
</evidence>
<evidence type="ECO:0000256" key="5">
    <source>
        <dbReference type="ARBA" id="ARBA00022679"/>
    </source>
</evidence>
<keyword evidence="6" id="KW-0663">Pyridoxal phosphate</keyword>
<evidence type="ECO:0000256" key="8">
    <source>
        <dbReference type="RuleBase" id="RU004504"/>
    </source>
</evidence>
<dbReference type="EMBL" id="KV426179">
    <property type="protein sequence ID" value="KZV85701.1"/>
    <property type="molecule type" value="Genomic_DNA"/>
</dbReference>
<evidence type="ECO:0000256" key="7">
    <source>
        <dbReference type="RuleBase" id="RU004075"/>
    </source>
</evidence>
<comment type="similarity">
    <text evidence="2 7">Belongs to the class-V pyridoxal-phosphate-dependent aminotransferase family.</text>
</comment>
<protein>
    <recommendedName>
        <fullName evidence="3">alanine--glyoxylate transaminase</fullName>
        <ecNumber evidence="3">2.6.1.44</ecNumber>
    </recommendedName>
</protein>
<dbReference type="SUPFAM" id="SSF53383">
    <property type="entry name" value="PLP-dependent transferases"/>
    <property type="match status" value="1"/>
</dbReference>
<dbReference type="STRING" id="1314781.A0A165DYY8"/>
<gene>
    <name evidence="10" type="ORF">EXIGLDRAFT_775301</name>
</gene>
<name>A0A165DYY8_EXIGL</name>
<sequence>MPYARMSTNDSRRVAALRHQLYEQPRWLFVGWTDPISASVPRHWAFFVGHAEDTAYGMRYQIVKSTKSGLYALDVSPGQMDGFAGCYKVGKIALRVEGAFAANSYGGLVLDEVNERNSSPSGSAADKTNDQTWVMWMLECLERNQLVEVGSADRPALGGQQLITCRIPGPIEIADDVLYANAHHSVSHMAPDFAAAFKECLHMIRQVLFTTTAQPFLISGSGTLGWDQARHTFRVSANLVEPKDDVLVLNSGYFGDAFADCLQVYGANVDTLRAPLGAAVDIAELEAALARKQYKAVTVTHVDTSTGVLSPIKDVAQAVRKVSPNTLVVVDGVCSVASEEIRFDEWDIDVVLSASQKGIGIPPGLSIVMASERAMKVFHARSSPVTSWLPIMQAYDKGSAAYFATPPTNLIWALHASLSTITKSSPSLEERFALHKSASAYVKQELAALGLKQIPLKPEFAANGMTAVYFPEGVTASDVVPQLGKQDIVIAGGLHKDIKEKYFRIGHMGITVVDRSRGDLTKVVEGIKSVMQALPAKS</sequence>
<organism evidence="10 11">
    <name type="scientific">Exidia glandulosa HHB12029</name>
    <dbReference type="NCBI Taxonomy" id="1314781"/>
    <lineage>
        <taxon>Eukaryota</taxon>
        <taxon>Fungi</taxon>
        <taxon>Dikarya</taxon>
        <taxon>Basidiomycota</taxon>
        <taxon>Agaricomycotina</taxon>
        <taxon>Agaricomycetes</taxon>
        <taxon>Auriculariales</taxon>
        <taxon>Exidiaceae</taxon>
        <taxon>Exidia</taxon>
    </lineage>
</organism>
<dbReference type="OrthoDB" id="7403325at2759"/>
<evidence type="ECO:0000313" key="10">
    <source>
        <dbReference type="EMBL" id="KZV85701.1"/>
    </source>
</evidence>
<dbReference type="GO" id="GO:0019265">
    <property type="term" value="P:glycine biosynthetic process, by transamination of glyoxylate"/>
    <property type="evidence" value="ECO:0007669"/>
    <property type="project" value="TreeGrafter"/>
</dbReference>
<dbReference type="Proteomes" id="UP000077266">
    <property type="component" value="Unassembled WGS sequence"/>
</dbReference>
<dbReference type="Gene3D" id="3.40.640.10">
    <property type="entry name" value="Type I PLP-dependent aspartate aminotransferase-like (Major domain)"/>
    <property type="match status" value="1"/>
</dbReference>
<comment type="cofactor">
    <cofactor evidence="1 8">
        <name>pyridoxal 5'-phosphate</name>
        <dbReference type="ChEBI" id="CHEBI:597326"/>
    </cofactor>
</comment>
<evidence type="ECO:0000256" key="4">
    <source>
        <dbReference type="ARBA" id="ARBA00022576"/>
    </source>
</evidence>
<dbReference type="GO" id="GO:0004760">
    <property type="term" value="F:L-serine-pyruvate transaminase activity"/>
    <property type="evidence" value="ECO:0007669"/>
    <property type="project" value="TreeGrafter"/>
</dbReference>
<dbReference type="EC" id="2.6.1.44" evidence="3"/>
<proteinExistence type="inferred from homology"/>
<keyword evidence="11" id="KW-1185">Reference proteome</keyword>
<evidence type="ECO:0000313" key="11">
    <source>
        <dbReference type="Proteomes" id="UP000077266"/>
    </source>
</evidence>
<feature type="domain" description="Aminotransferase class V" evidence="9">
    <location>
        <begin position="178"/>
        <end position="495"/>
    </location>
</feature>
<dbReference type="Pfam" id="PF00266">
    <property type="entry name" value="Aminotran_5"/>
    <property type="match status" value="1"/>
</dbReference>
<dbReference type="InterPro" id="IPR015424">
    <property type="entry name" value="PyrdxlP-dep_Trfase"/>
</dbReference>